<dbReference type="PANTHER" id="PTHR37311:SF1">
    <property type="entry name" value="2-PHOSPHOSULFOLACTATE PHOSPHATASE-RELATED"/>
    <property type="match status" value="1"/>
</dbReference>
<comment type="caution">
    <text evidence="8">The sequence shown here is derived from an EMBL/GenBank/DDBJ whole genome shotgun (WGS) entry which is preliminary data.</text>
</comment>
<evidence type="ECO:0000256" key="2">
    <source>
        <dbReference type="ARBA" id="ARBA00009997"/>
    </source>
</evidence>
<evidence type="ECO:0000256" key="4">
    <source>
        <dbReference type="ARBA" id="ARBA00021948"/>
    </source>
</evidence>
<dbReference type="SUPFAM" id="SSF142823">
    <property type="entry name" value="ComB-like"/>
    <property type="match status" value="1"/>
</dbReference>
<proteinExistence type="inferred from homology"/>
<gene>
    <name evidence="8" type="ORF">GCM10009751_22870</name>
</gene>
<comment type="similarity">
    <text evidence="2">Belongs to the ComB family.</text>
</comment>
<organism evidence="8 9">
    <name type="scientific">Myceligenerans crystallogenes</name>
    <dbReference type="NCBI Taxonomy" id="316335"/>
    <lineage>
        <taxon>Bacteria</taxon>
        <taxon>Bacillati</taxon>
        <taxon>Actinomycetota</taxon>
        <taxon>Actinomycetes</taxon>
        <taxon>Micrococcales</taxon>
        <taxon>Promicromonosporaceae</taxon>
        <taxon>Myceligenerans</taxon>
    </lineage>
</organism>
<evidence type="ECO:0000256" key="6">
    <source>
        <dbReference type="ARBA" id="ARBA00022842"/>
    </source>
</evidence>
<keyword evidence="5" id="KW-0378">Hydrolase</keyword>
<comment type="cofactor">
    <cofactor evidence="1">
        <name>Mg(2+)</name>
        <dbReference type="ChEBI" id="CHEBI:18420"/>
    </cofactor>
</comment>
<dbReference type="InterPro" id="IPR036702">
    <property type="entry name" value="ComB-like_sf"/>
</dbReference>
<dbReference type="PANTHER" id="PTHR37311">
    <property type="entry name" value="2-PHOSPHOSULFOLACTATE PHOSPHATASE-RELATED"/>
    <property type="match status" value="1"/>
</dbReference>
<accession>A0ABP4ZRF2</accession>
<name>A0ABP4ZRF2_9MICO</name>
<evidence type="ECO:0000256" key="3">
    <source>
        <dbReference type="ARBA" id="ARBA00012953"/>
    </source>
</evidence>
<comment type="catalytic activity">
    <reaction evidence="7">
        <text>(2R)-O-phospho-3-sulfolactate + H2O = (2R)-3-sulfolactate + phosphate</text>
        <dbReference type="Rhea" id="RHEA:23416"/>
        <dbReference type="ChEBI" id="CHEBI:15377"/>
        <dbReference type="ChEBI" id="CHEBI:15597"/>
        <dbReference type="ChEBI" id="CHEBI:43474"/>
        <dbReference type="ChEBI" id="CHEBI:58738"/>
        <dbReference type="EC" id="3.1.3.71"/>
    </reaction>
</comment>
<evidence type="ECO:0000313" key="8">
    <source>
        <dbReference type="EMBL" id="GAA1864238.1"/>
    </source>
</evidence>
<evidence type="ECO:0000256" key="1">
    <source>
        <dbReference type="ARBA" id="ARBA00001946"/>
    </source>
</evidence>
<dbReference type="InterPro" id="IPR005238">
    <property type="entry name" value="ComB-like"/>
</dbReference>
<keyword evidence="9" id="KW-1185">Reference proteome</keyword>
<evidence type="ECO:0000256" key="7">
    <source>
        <dbReference type="ARBA" id="ARBA00033711"/>
    </source>
</evidence>
<dbReference type="EMBL" id="BAAANL010000004">
    <property type="protein sequence ID" value="GAA1864238.1"/>
    <property type="molecule type" value="Genomic_DNA"/>
</dbReference>
<sequence>MPYLKGGPRLYDACVTATPHDQRPARVRTDWGLAGARALTDADARRSLVVVIDVLSFSTSVTVACEAGAGVYPFPYSDASGAARLARTMRAALAGPRSSEGISLSPASLRGLDAERVVLPSPNGSMIAHTISSRGALMIAGCLRNAAAVAGLAAAHLNANPAHDVVLVPAGEHWTDGSLRPALEDNIGAGAIAAKLTGMLPDNTTRLSAESIAAAALWKGVARPEKLLRESASARELIDLGFDEDVVIASEVDATDVVPVLMDGAFVPLGNRIAAARRARPVPA</sequence>
<reference evidence="9" key="1">
    <citation type="journal article" date="2019" name="Int. J. Syst. Evol. Microbiol.">
        <title>The Global Catalogue of Microorganisms (GCM) 10K type strain sequencing project: providing services to taxonomists for standard genome sequencing and annotation.</title>
        <authorList>
            <consortium name="The Broad Institute Genomics Platform"/>
            <consortium name="The Broad Institute Genome Sequencing Center for Infectious Disease"/>
            <person name="Wu L."/>
            <person name="Ma J."/>
        </authorList>
    </citation>
    <scope>NUCLEOTIDE SEQUENCE [LARGE SCALE GENOMIC DNA]</scope>
    <source>
        <strain evidence="9">JCM 14326</strain>
    </source>
</reference>
<evidence type="ECO:0000313" key="9">
    <source>
        <dbReference type="Proteomes" id="UP001501094"/>
    </source>
</evidence>
<protein>
    <recommendedName>
        <fullName evidence="4">Probable 2-phosphosulfolactate phosphatase</fullName>
        <ecNumber evidence="3">3.1.3.71</ecNumber>
    </recommendedName>
</protein>
<dbReference type="Proteomes" id="UP001501094">
    <property type="component" value="Unassembled WGS sequence"/>
</dbReference>
<keyword evidence="6" id="KW-0460">Magnesium</keyword>
<evidence type="ECO:0000256" key="5">
    <source>
        <dbReference type="ARBA" id="ARBA00022801"/>
    </source>
</evidence>
<dbReference type="Pfam" id="PF04029">
    <property type="entry name" value="2-ph_phosp"/>
    <property type="match status" value="1"/>
</dbReference>
<dbReference type="EC" id="3.1.3.71" evidence="3"/>
<dbReference type="Gene3D" id="3.90.1560.10">
    <property type="entry name" value="ComB-like"/>
    <property type="match status" value="1"/>
</dbReference>